<feature type="domain" description="Myb-like" evidence="2">
    <location>
        <begin position="540"/>
        <end position="598"/>
    </location>
</feature>
<reference evidence="3 4" key="1">
    <citation type="journal article" date="2014" name="Genome Announc.">
        <title>Draft genome sequence of Sclerotinia borealis, a psychrophilic plant pathogenic fungus.</title>
        <authorList>
            <person name="Mardanov A.V."/>
            <person name="Beletsky A.V."/>
            <person name="Kadnikov V.V."/>
            <person name="Ignatov A.N."/>
            <person name="Ravin N.V."/>
        </authorList>
    </citation>
    <scope>NUCLEOTIDE SEQUENCE [LARGE SCALE GENOMIC DNA]</scope>
    <source>
        <strain evidence="4">F-4157</strain>
    </source>
</reference>
<feature type="compositionally biased region" description="Basic and acidic residues" evidence="1">
    <location>
        <begin position="52"/>
        <end position="71"/>
    </location>
</feature>
<dbReference type="OrthoDB" id="3438274at2759"/>
<dbReference type="HOGENOM" id="CLU_452681_0_0_1"/>
<sequence length="598" mass="65541">MTETSRRQTDSPSETPESLVITTSKTPPTSAQSSSDNKLSPAQPPIDPLIMEQDHTEVSEEHGKGGFDPDGHYQNAYMSISKVSTDVSKGQSQQPNVASGGSPVGQNNRRRANQSKVGDGEVRRNSGPFQQHSDSGDEADDDFIGRARRDVQRYSSPFQEQSDDGGLDTISPLEMTRRGQANINDFDSPSASRDVRRRAGRYQQQQRDGRNHRRVSGRSQLNGDNSDDLDAVDNRRENDGYAPRQFQPVTVTAGLPGPRIPVAPTTPIVHGRVVKQSLRRGDHPFTGVRDNEDAAIENSDFQDSHMDDDEYSDPNEYLQDPSPDYGTPMDEDEEYDEDQGENMFASESGFLRPNRVEKKRAGASQPSRGRPITNKMASTGAGRTHPAATRRGKDAGKPRIVFGTPSQDLAPSRYSGAVMPWGVNQQPVLVDQDTVSDAHLKKRGLTRPPPGEKVGKRSYGANDPENVAIVNMKENEGLSFAQIADDLNLKRVAAGKRPGLTVCGVNGRYNRTAPILFATQGLKFVPLSERRRSGGAAAHGSTTRKAGWTVEAENRLVEVVKQVESEKWGQVARILNAELYDGRPVHDATTCAKRYASL</sequence>
<keyword evidence="4" id="KW-1185">Reference proteome</keyword>
<feature type="compositionally biased region" description="Polar residues" evidence="1">
    <location>
        <begin position="179"/>
        <end position="191"/>
    </location>
</feature>
<protein>
    <recommendedName>
        <fullName evidence="2">Myb-like domain-containing protein</fullName>
    </recommendedName>
</protein>
<proteinExistence type="predicted"/>
<dbReference type="Proteomes" id="UP000019487">
    <property type="component" value="Unassembled WGS sequence"/>
</dbReference>
<evidence type="ECO:0000259" key="2">
    <source>
        <dbReference type="PROSITE" id="PS50090"/>
    </source>
</evidence>
<organism evidence="3 4">
    <name type="scientific">Sclerotinia borealis (strain F-4128)</name>
    <dbReference type="NCBI Taxonomy" id="1432307"/>
    <lineage>
        <taxon>Eukaryota</taxon>
        <taxon>Fungi</taxon>
        <taxon>Dikarya</taxon>
        <taxon>Ascomycota</taxon>
        <taxon>Pezizomycotina</taxon>
        <taxon>Leotiomycetes</taxon>
        <taxon>Helotiales</taxon>
        <taxon>Sclerotiniaceae</taxon>
        <taxon>Sclerotinia</taxon>
    </lineage>
</organism>
<evidence type="ECO:0000313" key="4">
    <source>
        <dbReference type="Proteomes" id="UP000019487"/>
    </source>
</evidence>
<evidence type="ECO:0000313" key="3">
    <source>
        <dbReference type="EMBL" id="ESZ99114.1"/>
    </source>
</evidence>
<gene>
    <name evidence="3" type="ORF">SBOR_0524</name>
</gene>
<comment type="caution">
    <text evidence="3">The sequence shown here is derived from an EMBL/GenBank/DDBJ whole genome shotgun (WGS) entry which is preliminary data.</text>
</comment>
<dbReference type="EMBL" id="AYSA01000024">
    <property type="protein sequence ID" value="ESZ99114.1"/>
    <property type="molecule type" value="Genomic_DNA"/>
</dbReference>
<feature type="compositionally biased region" description="Polar residues" evidence="1">
    <location>
        <begin position="10"/>
        <end position="40"/>
    </location>
</feature>
<name>W9CWT9_SCLBF</name>
<feature type="compositionally biased region" description="Polar residues" evidence="1">
    <location>
        <begin position="76"/>
        <end position="107"/>
    </location>
</feature>
<accession>W9CWT9</accession>
<evidence type="ECO:0000256" key="1">
    <source>
        <dbReference type="SAM" id="MobiDB-lite"/>
    </source>
</evidence>
<dbReference type="InterPro" id="IPR001005">
    <property type="entry name" value="SANT/Myb"/>
</dbReference>
<feature type="compositionally biased region" description="Basic and acidic residues" evidence="1">
    <location>
        <begin position="143"/>
        <end position="152"/>
    </location>
</feature>
<feature type="compositionally biased region" description="Acidic residues" evidence="1">
    <location>
        <begin position="329"/>
        <end position="340"/>
    </location>
</feature>
<feature type="region of interest" description="Disordered" evidence="1">
    <location>
        <begin position="441"/>
        <end position="460"/>
    </location>
</feature>
<feature type="region of interest" description="Disordered" evidence="1">
    <location>
        <begin position="1"/>
        <end position="408"/>
    </location>
</feature>
<dbReference type="PROSITE" id="PS50090">
    <property type="entry name" value="MYB_LIKE"/>
    <property type="match status" value="1"/>
</dbReference>
<dbReference type="AlphaFoldDB" id="W9CWT9"/>